<evidence type="ECO:0000313" key="1">
    <source>
        <dbReference type="EMBL" id="MEY8538384.1"/>
    </source>
</evidence>
<evidence type="ECO:0008006" key="3">
    <source>
        <dbReference type="Google" id="ProtNLM"/>
    </source>
</evidence>
<name>A0ABV4DAR2_9LACT</name>
<reference evidence="1 2" key="1">
    <citation type="submission" date="2024-03" db="EMBL/GenBank/DDBJ databases">
        <title>Mouse gut bacterial collection (mGBC) of GemPharmatech.</title>
        <authorList>
            <person name="He Y."/>
            <person name="Dong L."/>
            <person name="Wu D."/>
            <person name="Gao X."/>
            <person name="Lin Z."/>
        </authorList>
    </citation>
    <scope>NUCLEOTIDE SEQUENCE [LARGE SCALE GENOMIC DNA]</scope>
    <source>
        <strain evidence="1 2">20-218</strain>
    </source>
</reference>
<dbReference type="EMBL" id="JBCLSQ010000018">
    <property type="protein sequence ID" value="MEY8538384.1"/>
    <property type="molecule type" value="Genomic_DNA"/>
</dbReference>
<accession>A0ABV4DAR2</accession>
<keyword evidence="2" id="KW-1185">Reference proteome</keyword>
<comment type="caution">
    <text evidence="1">The sequence shown here is derived from an EMBL/GenBank/DDBJ whole genome shotgun (WGS) entry which is preliminary data.</text>
</comment>
<evidence type="ECO:0000313" key="2">
    <source>
        <dbReference type="Proteomes" id="UP001565242"/>
    </source>
</evidence>
<proteinExistence type="predicted"/>
<sequence length="76" mass="9004">MSEVEQSFDTQRLKVVDFLKREGKSNKDVIWAYDNIKSPPYKFAPADISSILNGKRKYTKSVKWLITFLIDYWDIK</sequence>
<organism evidence="1 2">
    <name type="scientific">Lactococcus muris</name>
    <dbReference type="NCBI Taxonomy" id="2941330"/>
    <lineage>
        <taxon>Bacteria</taxon>
        <taxon>Bacillati</taxon>
        <taxon>Bacillota</taxon>
        <taxon>Bacilli</taxon>
        <taxon>Lactobacillales</taxon>
        <taxon>Streptococcaceae</taxon>
        <taxon>Lactococcus</taxon>
    </lineage>
</organism>
<gene>
    <name evidence="1" type="ORF">AALM99_08010</name>
</gene>
<dbReference type="Proteomes" id="UP001565242">
    <property type="component" value="Unassembled WGS sequence"/>
</dbReference>
<protein>
    <recommendedName>
        <fullName evidence="3">Phage protein</fullName>
    </recommendedName>
</protein>
<dbReference type="RefSeq" id="WP_369918557.1">
    <property type="nucleotide sequence ID" value="NZ_JBCLSQ010000018.1"/>
</dbReference>